<evidence type="ECO:0000256" key="5">
    <source>
        <dbReference type="ARBA" id="ARBA00023136"/>
    </source>
</evidence>
<feature type="transmembrane region" description="Helical" evidence="6">
    <location>
        <begin position="43"/>
        <end position="64"/>
    </location>
</feature>
<dbReference type="CDD" id="cd16914">
    <property type="entry name" value="EcfT"/>
    <property type="match status" value="1"/>
</dbReference>
<keyword evidence="3 6" id="KW-0812">Transmembrane</keyword>
<evidence type="ECO:0000256" key="6">
    <source>
        <dbReference type="SAM" id="Phobius"/>
    </source>
</evidence>
<dbReference type="PANTHER" id="PTHR34857">
    <property type="entry name" value="SLL0384 PROTEIN"/>
    <property type="match status" value="1"/>
</dbReference>
<dbReference type="EMBL" id="SOAZ01000004">
    <property type="protein sequence ID" value="TDT62330.1"/>
    <property type="molecule type" value="Genomic_DNA"/>
</dbReference>
<keyword evidence="4 6" id="KW-1133">Transmembrane helix</keyword>
<protein>
    <submittedName>
        <fullName evidence="7">Cobalt/nickel transport system permease protein</fullName>
    </submittedName>
</protein>
<reference evidence="7 8" key="1">
    <citation type="submission" date="2019-03" db="EMBL/GenBank/DDBJ databases">
        <title>Genomic Encyclopedia of Type Strains, Phase IV (KMG-IV): sequencing the most valuable type-strain genomes for metagenomic binning, comparative biology and taxonomic classification.</title>
        <authorList>
            <person name="Goeker M."/>
        </authorList>
    </citation>
    <scope>NUCLEOTIDE SEQUENCE [LARGE SCALE GENOMIC DNA]</scope>
    <source>
        <strain evidence="7 8">DSM 24455</strain>
    </source>
</reference>
<comment type="subcellular location">
    <subcellularLocation>
        <location evidence="1">Membrane</location>
        <topology evidence="1">Multi-pass membrane protein</topology>
    </subcellularLocation>
</comment>
<keyword evidence="5 6" id="KW-0472">Membrane</keyword>
<proteinExistence type="predicted"/>
<dbReference type="InterPro" id="IPR003339">
    <property type="entry name" value="ABC/ECF_trnsptr_transmembrane"/>
</dbReference>
<evidence type="ECO:0000313" key="8">
    <source>
        <dbReference type="Proteomes" id="UP000295325"/>
    </source>
</evidence>
<feature type="transmembrane region" description="Helical" evidence="6">
    <location>
        <begin position="236"/>
        <end position="258"/>
    </location>
</feature>
<evidence type="ECO:0000256" key="3">
    <source>
        <dbReference type="ARBA" id="ARBA00022692"/>
    </source>
</evidence>
<dbReference type="InterPro" id="IPR051611">
    <property type="entry name" value="ECF_transporter_component"/>
</dbReference>
<comment type="caution">
    <text evidence="7">The sequence shown here is derived from an EMBL/GenBank/DDBJ whole genome shotgun (WGS) entry which is preliminary data.</text>
</comment>
<feature type="transmembrane region" description="Helical" evidence="6">
    <location>
        <begin position="119"/>
        <end position="142"/>
    </location>
</feature>
<name>A0A4R7KS46_9CLOT</name>
<evidence type="ECO:0000313" key="7">
    <source>
        <dbReference type="EMBL" id="TDT62330.1"/>
    </source>
</evidence>
<feature type="transmembrane region" description="Helical" evidence="6">
    <location>
        <begin position="154"/>
        <end position="173"/>
    </location>
</feature>
<dbReference type="RefSeq" id="WP_243116389.1">
    <property type="nucleotide sequence ID" value="NZ_SOAZ01000004.1"/>
</dbReference>
<keyword evidence="2" id="KW-1003">Cell membrane</keyword>
<evidence type="ECO:0000256" key="1">
    <source>
        <dbReference type="ARBA" id="ARBA00004141"/>
    </source>
</evidence>
<dbReference type="Pfam" id="PF02361">
    <property type="entry name" value="CbiQ"/>
    <property type="match status" value="1"/>
</dbReference>
<evidence type="ECO:0000256" key="2">
    <source>
        <dbReference type="ARBA" id="ARBA00022475"/>
    </source>
</evidence>
<dbReference type="AlphaFoldDB" id="A0A4R7KS46"/>
<gene>
    <name evidence="7" type="ORF">EDD71_10454</name>
</gene>
<dbReference type="Proteomes" id="UP000295325">
    <property type="component" value="Unassembled WGS sequence"/>
</dbReference>
<dbReference type="PANTHER" id="PTHR34857:SF2">
    <property type="entry name" value="SLL0384 PROTEIN"/>
    <property type="match status" value="1"/>
</dbReference>
<evidence type="ECO:0000256" key="4">
    <source>
        <dbReference type="ARBA" id="ARBA00022989"/>
    </source>
</evidence>
<organism evidence="7 8">
    <name type="scientific">Fonticella tunisiensis</name>
    <dbReference type="NCBI Taxonomy" id="1096341"/>
    <lineage>
        <taxon>Bacteria</taxon>
        <taxon>Bacillati</taxon>
        <taxon>Bacillota</taxon>
        <taxon>Clostridia</taxon>
        <taxon>Eubacteriales</taxon>
        <taxon>Clostridiaceae</taxon>
        <taxon>Fonticella</taxon>
    </lineage>
</organism>
<sequence>MDWLFREDRYEPGSDSLKFIDKSLMSILKILSKIDRLGGQRRGILYGVTPPLKLISTILTVVCVSTSRDATFLLSAGLFVLINLIMLEKSDRKRVLALGITASSFSAVMLIPSMATGNIINSLIIVYKVLLTVSMANILSVSTGWFDVSASLKLLLIPDIFILVLEITLKYIYLLGEISLNMLTALKIRSIGKNNNKYSSISALMGNLFLKSKEMGEELYSAMECRGFTGEYKRVLAFNISRIDAVYAIIVLALTAAYF</sequence>
<dbReference type="GO" id="GO:0005886">
    <property type="term" value="C:plasma membrane"/>
    <property type="evidence" value="ECO:0007669"/>
    <property type="project" value="UniProtKB-ARBA"/>
</dbReference>
<keyword evidence="8" id="KW-1185">Reference proteome</keyword>
<accession>A0A4R7KS46</accession>
<feature type="transmembrane region" description="Helical" evidence="6">
    <location>
        <begin position="70"/>
        <end position="88"/>
    </location>
</feature>